<dbReference type="Pfam" id="PF00646">
    <property type="entry name" value="F-box"/>
    <property type="match status" value="1"/>
</dbReference>
<dbReference type="PROSITE" id="PS50181">
    <property type="entry name" value="FBOX"/>
    <property type="match status" value="1"/>
</dbReference>
<evidence type="ECO:0000256" key="1">
    <source>
        <dbReference type="SAM" id="MobiDB-lite"/>
    </source>
</evidence>
<evidence type="ECO:0000313" key="3">
    <source>
        <dbReference type="EMBL" id="KAK3048225.1"/>
    </source>
</evidence>
<dbReference type="Proteomes" id="UP001271007">
    <property type="component" value="Unassembled WGS sequence"/>
</dbReference>
<dbReference type="Gene3D" id="1.20.1280.50">
    <property type="match status" value="1"/>
</dbReference>
<dbReference type="InterPro" id="IPR036047">
    <property type="entry name" value="F-box-like_dom_sf"/>
</dbReference>
<dbReference type="SMART" id="SM00256">
    <property type="entry name" value="FBOX"/>
    <property type="match status" value="1"/>
</dbReference>
<keyword evidence="4" id="KW-1185">Reference proteome</keyword>
<evidence type="ECO:0000259" key="2">
    <source>
        <dbReference type="PROSITE" id="PS50181"/>
    </source>
</evidence>
<dbReference type="SUPFAM" id="SSF81383">
    <property type="entry name" value="F-box domain"/>
    <property type="match status" value="1"/>
</dbReference>
<dbReference type="InterPro" id="IPR001810">
    <property type="entry name" value="F-box_dom"/>
</dbReference>
<evidence type="ECO:0000313" key="4">
    <source>
        <dbReference type="Proteomes" id="UP001271007"/>
    </source>
</evidence>
<name>A0AAJ0DDU3_9PEZI</name>
<proteinExistence type="predicted"/>
<feature type="domain" description="F-box" evidence="2">
    <location>
        <begin position="35"/>
        <end position="95"/>
    </location>
</feature>
<reference evidence="3" key="1">
    <citation type="submission" date="2023-04" db="EMBL/GenBank/DDBJ databases">
        <title>Black Yeasts Isolated from many extreme environments.</title>
        <authorList>
            <person name="Coleine C."/>
            <person name="Stajich J.E."/>
            <person name="Selbmann L."/>
        </authorList>
    </citation>
    <scope>NUCLEOTIDE SEQUENCE</scope>
    <source>
        <strain evidence="3">CCFEE 5312</strain>
    </source>
</reference>
<dbReference type="EMBL" id="JAWDJX010000051">
    <property type="protein sequence ID" value="KAK3048225.1"/>
    <property type="molecule type" value="Genomic_DNA"/>
</dbReference>
<feature type="region of interest" description="Disordered" evidence="1">
    <location>
        <begin position="1"/>
        <end position="26"/>
    </location>
</feature>
<dbReference type="AlphaFoldDB" id="A0AAJ0DDU3"/>
<sequence>MTPARPPATNATPNATIPGLLRPHGHVGRRAKEPRVNIHDLPPELVIELSTHLSALSVVRLSRVNRHFHALISVQGEHIATAIIKRETARLWDEYNYLEFKDVPLDVAMRRYEARYGRPWDYGGRYSRWNAPEAFCRAYIRMNPGIWVGSQV</sequence>
<accession>A0AAJ0DDU3</accession>
<gene>
    <name evidence="3" type="ORF">LTR09_010386</name>
</gene>
<feature type="compositionally biased region" description="Low complexity" evidence="1">
    <location>
        <begin position="7"/>
        <end position="16"/>
    </location>
</feature>
<comment type="caution">
    <text evidence="3">The sequence shown here is derived from an EMBL/GenBank/DDBJ whole genome shotgun (WGS) entry which is preliminary data.</text>
</comment>
<organism evidence="3 4">
    <name type="scientific">Extremus antarcticus</name>
    <dbReference type="NCBI Taxonomy" id="702011"/>
    <lineage>
        <taxon>Eukaryota</taxon>
        <taxon>Fungi</taxon>
        <taxon>Dikarya</taxon>
        <taxon>Ascomycota</taxon>
        <taxon>Pezizomycotina</taxon>
        <taxon>Dothideomycetes</taxon>
        <taxon>Dothideomycetidae</taxon>
        <taxon>Mycosphaerellales</taxon>
        <taxon>Extremaceae</taxon>
        <taxon>Extremus</taxon>
    </lineage>
</organism>
<dbReference type="CDD" id="cd09917">
    <property type="entry name" value="F-box_SF"/>
    <property type="match status" value="1"/>
</dbReference>
<protein>
    <recommendedName>
        <fullName evidence="2">F-box domain-containing protein</fullName>
    </recommendedName>
</protein>